<dbReference type="PANTHER" id="PTHR16263:SF4">
    <property type="entry name" value="TETRATRICOPEPTIDE REPEAT PROTEIN 38"/>
    <property type="match status" value="1"/>
</dbReference>
<dbReference type="Gramene" id="OE9A098630T1">
    <property type="protein sequence ID" value="OE9A098630C1"/>
    <property type="gene ID" value="OE9A098630"/>
</dbReference>
<gene>
    <name evidence="5" type="ORF">OLEA9_A098630</name>
</gene>
<organism evidence="5 6">
    <name type="scientific">Olea europaea subsp. europaea</name>
    <dbReference type="NCBI Taxonomy" id="158383"/>
    <lineage>
        <taxon>Eukaryota</taxon>
        <taxon>Viridiplantae</taxon>
        <taxon>Streptophyta</taxon>
        <taxon>Embryophyta</taxon>
        <taxon>Tracheophyta</taxon>
        <taxon>Spermatophyta</taxon>
        <taxon>Magnoliopsida</taxon>
        <taxon>eudicotyledons</taxon>
        <taxon>Gunneridae</taxon>
        <taxon>Pentapetalae</taxon>
        <taxon>asterids</taxon>
        <taxon>lamiids</taxon>
        <taxon>Lamiales</taxon>
        <taxon>Oleaceae</taxon>
        <taxon>Oleeae</taxon>
        <taxon>Olea</taxon>
    </lineage>
</organism>
<evidence type="ECO:0000256" key="2">
    <source>
        <dbReference type="ARBA" id="ARBA00019992"/>
    </source>
</evidence>
<comment type="caution">
    <text evidence="5">The sequence shown here is derived from an EMBL/GenBank/DDBJ whole genome shotgun (WGS) entry which is preliminary data.</text>
</comment>
<dbReference type="CDD" id="cd05804">
    <property type="entry name" value="StaR_like"/>
    <property type="match status" value="1"/>
</dbReference>
<evidence type="ECO:0000256" key="1">
    <source>
        <dbReference type="ARBA" id="ARBA00005857"/>
    </source>
</evidence>
<name>A0A8S0RB01_OLEEU</name>
<keyword evidence="6" id="KW-1185">Reference proteome</keyword>
<dbReference type="PANTHER" id="PTHR16263">
    <property type="entry name" value="TETRATRICOPEPTIDE REPEAT PROTEIN 38"/>
    <property type="match status" value="1"/>
</dbReference>
<sequence>MSFRTQFRDKQEWLKSTNGCIDLNTSSDVAAKEYDASLTQLCGWYEDQSLGGLEGSVERMLRADNDFVLGRAFELELNLMGGLNAPRLDKDLAGKLEDFNKLVERKRSSISDQEALHAQVVNLWATSQLKQAGKVLEKLATLYPEDVSAVKMAQDTYFFLGQSMAMRNSVASCLARLRELNGDEKSPRNPLQGYVHGMFAFALEESNQYPQAELQALKALALIPRDTWAIHNYAHCLEMQAKSTEGLKWMLGRQPDWEPCQSLACHQYWHTALFHINNNNFDEAVALLDNEVLTRCVQSCSSLDLHDAASMVYRMELVDLFGKTKGEGAKLSDRWSGVYGMCKPHKGDHLIGFNDAHYMMSYLGMADMDTARELIESIDETPSLNEGATVVKPLLEAMYQFKLGAYDKCVDLLEPIRHEIVKIGGSHAQRDVFEQLLLVAGLRSDKKYHNRLSERMLAERDLFHGRRVPQTELLAQAA</sequence>
<dbReference type="OrthoDB" id="1427555at2759"/>
<dbReference type="SUPFAM" id="SSF48452">
    <property type="entry name" value="TPR-like"/>
    <property type="match status" value="1"/>
</dbReference>
<dbReference type="Proteomes" id="UP000594638">
    <property type="component" value="Unassembled WGS sequence"/>
</dbReference>
<evidence type="ECO:0000313" key="5">
    <source>
        <dbReference type="EMBL" id="CAA2975971.1"/>
    </source>
</evidence>
<protein>
    <recommendedName>
        <fullName evidence="2">Tetratricopeptide repeat protein 38</fullName>
    </recommendedName>
</protein>
<keyword evidence="3" id="KW-0677">Repeat</keyword>
<dbReference type="InterPro" id="IPR011990">
    <property type="entry name" value="TPR-like_helical_dom_sf"/>
</dbReference>
<reference evidence="5 6" key="1">
    <citation type="submission" date="2019-12" db="EMBL/GenBank/DDBJ databases">
        <authorList>
            <person name="Alioto T."/>
            <person name="Alioto T."/>
            <person name="Gomez Garrido J."/>
        </authorList>
    </citation>
    <scope>NUCLEOTIDE SEQUENCE [LARGE SCALE GENOMIC DNA]</scope>
</reference>
<dbReference type="InterPro" id="IPR033891">
    <property type="entry name" value="TTC38"/>
</dbReference>
<evidence type="ECO:0000256" key="3">
    <source>
        <dbReference type="ARBA" id="ARBA00022737"/>
    </source>
</evidence>
<dbReference type="AlphaFoldDB" id="A0A8S0RB01"/>
<comment type="similarity">
    <text evidence="1">Belongs to the TTC38 family.</text>
</comment>
<accession>A0A8S0RB01</accession>
<keyword evidence="4" id="KW-0802">TPR repeat</keyword>
<dbReference type="EMBL" id="CACTIH010002331">
    <property type="protein sequence ID" value="CAA2975971.1"/>
    <property type="molecule type" value="Genomic_DNA"/>
</dbReference>
<evidence type="ECO:0000256" key="4">
    <source>
        <dbReference type="ARBA" id="ARBA00022803"/>
    </source>
</evidence>
<proteinExistence type="inferred from homology"/>
<dbReference type="Gene3D" id="1.25.40.10">
    <property type="entry name" value="Tetratricopeptide repeat domain"/>
    <property type="match status" value="1"/>
</dbReference>
<evidence type="ECO:0000313" key="6">
    <source>
        <dbReference type="Proteomes" id="UP000594638"/>
    </source>
</evidence>